<dbReference type="EMBL" id="JAIWYP010000006">
    <property type="protein sequence ID" value="KAH3804067.1"/>
    <property type="molecule type" value="Genomic_DNA"/>
</dbReference>
<gene>
    <name evidence="1" type="ORF">DPMN_132345</name>
</gene>
<reference evidence="1" key="2">
    <citation type="submission" date="2020-11" db="EMBL/GenBank/DDBJ databases">
        <authorList>
            <person name="McCartney M.A."/>
            <person name="Auch B."/>
            <person name="Kono T."/>
            <person name="Mallez S."/>
            <person name="Becker A."/>
            <person name="Gohl D.M."/>
            <person name="Silverstein K.A.T."/>
            <person name="Koren S."/>
            <person name="Bechman K.B."/>
            <person name="Herman A."/>
            <person name="Abrahante J.E."/>
            <person name="Garbe J."/>
        </authorList>
    </citation>
    <scope>NUCLEOTIDE SEQUENCE</scope>
    <source>
        <strain evidence="1">Duluth1</strain>
        <tissue evidence="1">Whole animal</tissue>
    </source>
</reference>
<reference evidence="1" key="1">
    <citation type="journal article" date="2019" name="bioRxiv">
        <title>The Genome of the Zebra Mussel, Dreissena polymorpha: A Resource for Invasive Species Research.</title>
        <authorList>
            <person name="McCartney M.A."/>
            <person name="Auch B."/>
            <person name="Kono T."/>
            <person name="Mallez S."/>
            <person name="Zhang Y."/>
            <person name="Obille A."/>
            <person name="Becker A."/>
            <person name="Abrahante J.E."/>
            <person name="Garbe J."/>
            <person name="Badalamenti J.P."/>
            <person name="Herman A."/>
            <person name="Mangelson H."/>
            <person name="Liachko I."/>
            <person name="Sullivan S."/>
            <person name="Sone E.D."/>
            <person name="Koren S."/>
            <person name="Silverstein K.A.T."/>
            <person name="Beckman K.B."/>
            <person name="Gohl D.M."/>
        </authorList>
    </citation>
    <scope>NUCLEOTIDE SEQUENCE</scope>
    <source>
        <strain evidence="1">Duluth1</strain>
        <tissue evidence="1">Whole animal</tissue>
    </source>
</reference>
<accession>A0A9D4JDQ5</accession>
<protein>
    <submittedName>
        <fullName evidence="1">Uncharacterized protein</fullName>
    </submittedName>
</protein>
<sequence>MTGKDVQRALLYHLLVNISYTAIAEMTKEDPRIQILLNHADEFYSYLPMSVSETS</sequence>
<evidence type="ECO:0000313" key="1">
    <source>
        <dbReference type="EMBL" id="KAH3804067.1"/>
    </source>
</evidence>
<proteinExistence type="predicted"/>
<comment type="caution">
    <text evidence="1">The sequence shown here is derived from an EMBL/GenBank/DDBJ whole genome shotgun (WGS) entry which is preliminary data.</text>
</comment>
<evidence type="ECO:0000313" key="2">
    <source>
        <dbReference type="Proteomes" id="UP000828390"/>
    </source>
</evidence>
<dbReference type="Proteomes" id="UP000828390">
    <property type="component" value="Unassembled WGS sequence"/>
</dbReference>
<keyword evidence="2" id="KW-1185">Reference proteome</keyword>
<name>A0A9D4JDQ5_DREPO</name>
<organism evidence="1 2">
    <name type="scientific">Dreissena polymorpha</name>
    <name type="common">Zebra mussel</name>
    <name type="synonym">Mytilus polymorpha</name>
    <dbReference type="NCBI Taxonomy" id="45954"/>
    <lineage>
        <taxon>Eukaryota</taxon>
        <taxon>Metazoa</taxon>
        <taxon>Spiralia</taxon>
        <taxon>Lophotrochozoa</taxon>
        <taxon>Mollusca</taxon>
        <taxon>Bivalvia</taxon>
        <taxon>Autobranchia</taxon>
        <taxon>Heteroconchia</taxon>
        <taxon>Euheterodonta</taxon>
        <taxon>Imparidentia</taxon>
        <taxon>Neoheterodontei</taxon>
        <taxon>Myida</taxon>
        <taxon>Dreissenoidea</taxon>
        <taxon>Dreissenidae</taxon>
        <taxon>Dreissena</taxon>
    </lineage>
</organism>
<dbReference type="AlphaFoldDB" id="A0A9D4JDQ5"/>